<keyword evidence="12" id="KW-0732">Signal</keyword>
<keyword evidence="13" id="KW-0449">Lipoprotein</keyword>
<accession>A0A7W8EAW2</accession>
<evidence type="ECO:0000256" key="1">
    <source>
        <dbReference type="ARBA" id="ARBA00011955"/>
    </source>
</evidence>
<dbReference type="InterPro" id="IPR003374">
    <property type="entry name" value="ApbE-like_sf"/>
</dbReference>
<comment type="catalytic activity">
    <reaction evidence="9 10">
        <text>L-threonyl-[protein] + FAD = FMN-L-threonyl-[protein] + AMP + H(+)</text>
        <dbReference type="Rhea" id="RHEA:36847"/>
        <dbReference type="Rhea" id="RHEA-COMP:11060"/>
        <dbReference type="Rhea" id="RHEA-COMP:11061"/>
        <dbReference type="ChEBI" id="CHEBI:15378"/>
        <dbReference type="ChEBI" id="CHEBI:30013"/>
        <dbReference type="ChEBI" id="CHEBI:57692"/>
        <dbReference type="ChEBI" id="CHEBI:74257"/>
        <dbReference type="ChEBI" id="CHEBI:456215"/>
        <dbReference type="EC" id="2.7.1.180"/>
    </reaction>
</comment>
<dbReference type="EC" id="2.7.1.180" evidence="1 10"/>
<evidence type="ECO:0000256" key="8">
    <source>
        <dbReference type="ARBA" id="ARBA00031306"/>
    </source>
</evidence>
<keyword evidence="6 10" id="KW-0274">FAD</keyword>
<name>A0A7W8EAW2_9BACT</name>
<evidence type="ECO:0000256" key="3">
    <source>
        <dbReference type="ARBA" id="ARBA00022630"/>
    </source>
</evidence>
<dbReference type="PANTHER" id="PTHR30040">
    <property type="entry name" value="THIAMINE BIOSYNTHESIS LIPOPROTEIN APBE"/>
    <property type="match status" value="1"/>
</dbReference>
<feature type="signal peptide" evidence="12">
    <location>
        <begin position="1"/>
        <end position="25"/>
    </location>
</feature>
<evidence type="ECO:0000313" key="14">
    <source>
        <dbReference type="Proteomes" id="UP000584867"/>
    </source>
</evidence>
<proteinExistence type="inferred from homology"/>
<evidence type="ECO:0000256" key="5">
    <source>
        <dbReference type="ARBA" id="ARBA00022723"/>
    </source>
</evidence>
<dbReference type="RefSeq" id="WP_184259209.1">
    <property type="nucleotide sequence ID" value="NZ_JACHIO010000022.1"/>
</dbReference>
<feature type="binding site" evidence="11">
    <location>
        <position position="293"/>
    </location>
    <ligand>
        <name>Mg(2+)</name>
        <dbReference type="ChEBI" id="CHEBI:18420"/>
    </ligand>
</feature>
<evidence type="ECO:0000256" key="12">
    <source>
        <dbReference type="SAM" id="SignalP"/>
    </source>
</evidence>
<dbReference type="GO" id="GO:0046872">
    <property type="term" value="F:metal ion binding"/>
    <property type="evidence" value="ECO:0007669"/>
    <property type="project" value="UniProtKB-UniRule"/>
</dbReference>
<reference evidence="13 14" key="1">
    <citation type="submission" date="2020-08" db="EMBL/GenBank/DDBJ databases">
        <title>Genomic Encyclopedia of Type Strains, Phase IV (KMG-V): Genome sequencing to study the core and pangenomes of soil and plant-associated prokaryotes.</title>
        <authorList>
            <person name="Whitman W."/>
        </authorList>
    </citation>
    <scope>NUCLEOTIDE SEQUENCE [LARGE SCALE GENOMIC DNA]</scope>
    <source>
        <strain evidence="13 14">X5P3</strain>
    </source>
</reference>
<evidence type="ECO:0000256" key="2">
    <source>
        <dbReference type="ARBA" id="ARBA00016337"/>
    </source>
</evidence>
<keyword evidence="7 10" id="KW-0460">Magnesium</keyword>
<organism evidence="13 14">
    <name type="scientific">Granulicella mallensis</name>
    <dbReference type="NCBI Taxonomy" id="940614"/>
    <lineage>
        <taxon>Bacteria</taxon>
        <taxon>Pseudomonadati</taxon>
        <taxon>Acidobacteriota</taxon>
        <taxon>Terriglobia</taxon>
        <taxon>Terriglobales</taxon>
        <taxon>Acidobacteriaceae</taxon>
        <taxon>Granulicella</taxon>
    </lineage>
</organism>
<evidence type="ECO:0000256" key="6">
    <source>
        <dbReference type="ARBA" id="ARBA00022827"/>
    </source>
</evidence>
<keyword evidence="5 10" id="KW-0479">Metal-binding</keyword>
<evidence type="ECO:0000256" key="7">
    <source>
        <dbReference type="ARBA" id="ARBA00022842"/>
    </source>
</evidence>
<evidence type="ECO:0000256" key="10">
    <source>
        <dbReference type="PIRNR" id="PIRNR006268"/>
    </source>
</evidence>
<evidence type="ECO:0000256" key="4">
    <source>
        <dbReference type="ARBA" id="ARBA00022679"/>
    </source>
</evidence>
<gene>
    <name evidence="13" type="ORF">HDF15_004388</name>
</gene>
<dbReference type="InterPro" id="IPR024932">
    <property type="entry name" value="ApbE"/>
</dbReference>
<keyword evidence="3 10" id="KW-0285">Flavoprotein</keyword>
<dbReference type="Gene3D" id="3.10.520.10">
    <property type="entry name" value="ApbE-like domains"/>
    <property type="match status" value="1"/>
</dbReference>
<dbReference type="Pfam" id="PF02424">
    <property type="entry name" value="ApbE"/>
    <property type="match status" value="1"/>
</dbReference>
<comment type="similarity">
    <text evidence="10">Belongs to the ApbE family.</text>
</comment>
<feature type="binding site" evidence="11">
    <location>
        <position position="180"/>
    </location>
    <ligand>
        <name>Mg(2+)</name>
        <dbReference type="ChEBI" id="CHEBI:18420"/>
    </ligand>
</feature>
<evidence type="ECO:0000256" key="11">
    <source>
        <dbReference type="PIRSR" id="PIRSR006268-2"/>
    </source>
</evidence>
<protein>
    <recommendedName>
        <fullName evidence="2 10">FAD:protein FMN transferase</fullName>
        <ecNumber evidence="1 10">2.7.1.180</ecNumber>
    </recommendedName>
    <alternativeName>
        <fullName evidence="8 10">Flavin transferase</fullName>
    </alternativeName>
</protein>
<feature type="chain" id="PRO_5039930596" description="FAD:protein FMN transferase" evidence="12">
    <location>
        <begin position="26"/>
        <end position="348"/>
    </location>
</feature>
<dbReference type="EMBL" id="JACHIO010000022">
    <property type="protein sequence ID" value="MBB5066018.1"/>
    <property type="molecule type" value="Genomic_DNA"/>
</dbReference>
<dbReference type="AlphaFoldDB" id="A0A7W8EAW2"/>
<comment type="cofactor">
    <cofactor evidence="11">
        <name>Mg(2+)</name>
        <dbReference type="ChEBI" id="CHEBI:18420"/>
    </cofactor>
    <cofactor evidence="11">
        <name>Mn(2+)</name>
        <dbReference type="ChEBI" id="CHEBI:29035"/>
    </cofactor>
    <text evidence="11">Magnesium. Can also use manganese.</text>
</comment>
<dbReference type="GO" id="GO:0016740">
    <property type="term" value="F:transferase activity"/>
    <property type="evidence" value="ECO:0007669"/>
    <property type="project" value="UniProtKB-UniRule"/>
</dbReference>
<evidence type="ECO:0000313" key="13">
    <source>
        <dbReference type="EMBL" id="MBB5066018.1"/>
    </source>
</evidence>
<dbReference type="SUPFAM" id="SSF143631">
    <property type="entry name" value="ApbE-like"/>
    <property type="match status" value="1"/>
</dbReference>
<comment type="caution">
    <text evidence="13">The sequence shown here is derived from an EMBL/GenBank/DDBJ whole genome shotgun (WGS) entry which is preliminary data.</text>
</comment>
<dbReference type="PANTHER" id="PTHR30040:SF2">
    <property type="entry name" value="FAD:PROTEIN FMN TRANSFERASE"/>
    <property type="match status" value="1"/>
</dbReference>
<evidence type="ECO:0000256" key="9">
    <source>
        <dbReference type="ARBA" id="ARBA00048540"/>
    </source>
</evidence>
<dbReference type="PIRSF" id="PIRSF006268">
    <property type="entry name" value="ApbE"/>
    <property type="match status" value="1"/>
</dbReference>
<sequence length="348" mass="37639">MQAIKRKFATTLMMAAFATTPVAKAVAPRPLTLYTTTHPAMGTEFTLYLYSADAAVAAETSEEVFDEVDRVEQLLSNYRDSSELSRINQNAAASPVTTDPEMLDFLTQSEHWSSASDGAFDITVGRLMKAWGFYRHSGRIPPEEELRQLRAATGWEKVQLDPAARTVHFTLPGVELDPGGIGKGFAVDAAVRILRAQHVVAAMFSAGSSTLYALGAPPHLAGWRVVVPGPLPSHDSLSVITLRDTSLSSANCSEKNFTVAGHLYCHIMDPRTMRPVEGRIQVSIVDPSATASDALSNVIFVETPGQSVETLKKYAPEARALIVSGDAGHPHCTMFHWGVAIDSKRCSL</sequence>
<dbReference type="Proteomes" id="UP000584867">
    <property type="component" value="Unassembled WGS sequence"/>
</dbReference>
<keyword evidence="4 10" id="KW-0808">Transferase</keyword>